<evidence type="ECO:0000313" key="1">
    <source>
        <dbReference type="EMBL" id="RNA06778.1"/>
    </source>
</evidence>
<dbReference type="EMBL" id="REGN01007287">
    <property type="protein sequence ID" value="RNA06778.1"/>
    <property type="molecule type" value="Genomic_DNA"/>
</dbReference>
<proteinExistence type="predicted"/>
<comment type="caution">
    <text evidence="1">The sequence shown here is derived from an EMBL/GenBank/DDBJ whole genome shotgun (WGS) entry which is preliminary data.</text>
</comment>
<name>A0A3M7Q744_BRAPC</name>
<sequence length="79" mass="10114">MTKYRKTKYRILIYTIFFSTFFFPEYFEIDRTFTFNCIKHRNLFRKFNDFNSVFRTRLLICLKLLYSKFDLYFKTNKYF</sequence>
<dbReference type="AlphaFoldDB" id="A0A3M7Q744"/>
<keyword evidence="2" id="KW-1185">Reference proteome</keyword>
<dbReference type="Proteomes" id="UP000276133">
    <property type="component" value="Unassembled WGS sequence"/>
</dbReference>
<gene>
    <name evidence="1" type="ORF">BpHYR1_022639</name>
</gene>
<evidence type="ECO:0000313" key="2">
    <source>
        <dbReference type="Proteomes" id="UP000276133"/>
    </source>
</evidence>
<reference evidence="1 2" key="1">
    <citation type="journal article" date="2018" name="Sci. Rep.">
        <title>Genomic signatures of local adaptation to the degree of environmental predictability in rotifers.</title>
        <authorList>
            <person name="Franch-Gras L."/>
            <person name="Hahn C."/>
            <person name="Garcia-Roger E.M."/>
            <person name="Carmona M.J."/>
            <person name="Serra M."/>
            <person name="Gomez A."/>
        </authorList>
    </citation>
    <scope>NUCLEOTIDE SEQUENCE [LARGE SCALE GENOMIC DNA]</scope>
    <source>
        <strain evidence="1">HYR1</strain>
    </source>
</reference>
<protein>
    <submittedName>
        <fullName evidence="1">Uncharacterized protein</fullName>
    </submittedName>
</protein>
<accession>A0A3M7Q744</accession>
<organism evidence="1 2">
    <name type="scientific">Brachionus plicatilis</name>
    <name type="common">Marine rotifer</name>
    <name type="synonym">Brachionus muelleri</name>
    <dbReference type="NCBI Taxonomy" id="10195"/>
    <lineage>
        <taxon>Eukaryota</taxon>
        <taxon>Metazoa</taxon>
        <taxon>Spiralia</taxon>
        <taxon>Gnathifera</taxon>
        <taxon>Rotifera</taxon>
        <taxon>Eurotatoria</taxon>
        <taxon>Monogononta</taxon>
        <taxon>Pseudotrocha</taxon>
        <taxon>Ploima</taxon>
        <taxon>Brachionidae</taxon>
        <taxon>Brachionus</taxon>
    </lineage>
</organism>